<accession>A0A6L2KBU8</accession>
<proteinExistence type="predicted"/>
<dbReference type="EMBL" id="BKCJ010002198">
    <property type="protein sequence ID" value="GEU46943.1"/>
    <property type="molecule type" value="Genomic_DNA"/>
</dbReference>
<name>A0A6L2KBU8_TANCI</name>
<organism evidence="1">
    <name type="scientific">Tanacetum cinerariifolium</name>
    <name type="common">Dalmatian daisy</name>
    <name type="synonym">Chrysanthemum cinerariifolium</name>
    <dbReference type="NCBI Taxonomy" id="118510"/>
    <lineage>
        <taxon>Eukaryota</taxon>
        <taxon>Viridiplantae</taxon>
        <taxon>Streptophyta</taxon>
        <taxon>Embryophyta</taxon>
        <taxon>Tracheophyta</taxon>
        <taxon>Spermatophyta</taxon>
        <taxon>Magnoliopsida</taxon>
        <taxon>eudicotyledons</taxon>
        <taxon>Gunneridae</taxon>
        <taxon>Pentapetalae</taxon>
        <taxon>asterids</taxon>
        <taxon>campanulids</taxon>
        <taxon>Asterales</taxon>
        <taxon>Asteraceae</taxon>
        <taxon>Asteroideae</taxon>
        <taxon>Anthemideae</taxon>
        <taxon>Anthemidinae</taxon>
        <taxon>Tanacetum</taxon>
    </lineage>
</organism>
<dbReference type="AlphaFoldDB" id="A0A6L2KBU8"/>
<sequence length="68" mass="7641">MQSDLSYRNRLCVNGSRDAAISEISRMSLVSVDVEPSYLNSVSGRSRKSFRRAFGMRNNASVRTPTVR</sequence>
<evidence type="ECO:0000313" key="1">
    <source>
        <dbReference type="EMBL" id="GEU46943.1"/>
    </source>
</evidence>
<gene>
    <name evidence="1" type="ORF">Tci_018921</name>
</gene>
<reference evidence="1" key="1">
    <citation type="journal article" date="2019" name="Sci. Rep.">
        <title>Draft genome of Tanacetum cinerariifolium, the natural source of mosquito coil.</title>
        <authorList>
            <person name="Yamashiro T."/>
            <person name="Shiraishi A."/>
            <person name="Satake H."/>
            <person name="Nakayama K."/>
        </authorList>
    </citation>
    <scope>NUCLEOTIDE SEQUENCE</scope>
</reference>
<comment type="caution">
    <text evidence="1">The sequence shown here is derived from an EMBL/GenBank/DDBJ whole genome shotgun (WGS) entry which is preliminary data.</text>
</comment>
<protein>
    <submittedName>
        <fullName evidence="1">Uncharacterized protein</fullName>
    </submittedName>
</protein>